<dbReference type="EMBL" id="JBHFQA010000008">
    <property type="protein sequence ID" value="KAL2095346.1"/>
    <property type="molecule type" value="Genomic_DNA"/>
</dbReference>
<protein>
    <submittedName>
        <fullName evidence="1">Uncharacterized protein</fullName>
    </submittedName>
</protein>
<evidence type="ECO:0000313" key="1">
    <source>
        <dbReference type="EMBL" id="KAL2095346.1"/>
    </source>
</evidence>
<name>A0ABD1K8D4_9TELE</name>
<reference evidence="1 2" key="1">
    <citation type="submission" date="2024-09" db="EMBL/GenBank/DDBJ databases">
        <title>A chromosome-level genome assembly of Gray's grenadier anchovy, Coilia grayii.</title>
        <authorList>
            <person name="Fu Z."/>
        </authorList>
    </citation>
    <scope>NUCLEOTIDE SEQUENCE [LARGE SCALE GENOMIC DNA]</scope>
    <source>
        <strain evidence="1">G4</strain>
        <tissue evidence="1">Muscle</tissue>
    </source>
</reference>
<dbReference type="AlphaFoldDB" id="A0ABD1K8D4"/>
<comment type="caution">
    <text evidence="1">The sequence shown here is derived from an EMBL/GenBank/DDBJ whole genome shotgun (WGS) entry which is preliminary data.</text>
</comment>
<evidence type="ECO:0000313" key="2">
    <source>
        <dbReference type="Proteomes" id="UP001591681"/>
    </source>
</evidence>
<dbReference type="Proteomes" id="UP001591681">
    <property type="component" value="Unassembled WGS sequence"/>
</dbReference>
<organism evidence="1 2">
    <name type="scientific">Coilia grayii</name>
    <name type="common">Gray's grenadier anchovy</name>
    <dbReference type="NCBI Taxonomy" id="363190"/>
    <lineage>
        <taxon>Eukaryota</taxon>
        <taxon>Metazoa</taxon>
        <taxon>Chordata</taxon>
        <taxon>Craniata</taxon>
        <taxon>Vertebrata</taxon>
        <taxon>Euteleostomi</taxon>
        <taxon>Actinopterygii</taxon>
        <taxon>Neopterygii</taxon>
        <taxon>Teleostei</taxon>
        <taxon>Clupei</taxon>
        <taxon>Clupeiformes</taxon>
        <taxon>Clupeoidei</taxon>
        <taxon>Engraulidae</taxon>
        <taxon>Coilinae</taxon>
        <taxon>Coilia</taxon>
    </lineage>
</organism>
<accession>A0ABD1K8D4</accession>
<keyword evidence="2" id="KW-1185">Reference proteome</keyword>
<gene>
    <name evidence="1" type="ORF">ACEWY4_010065</name>
</gene>
<sequence>MGNAAITIHHPTSLDHGIPYLESGKIVDSTSSMIRLEKRDGAAVGCGGRVVFKKNVLESQWTYRITKEISSHFEIGTEMTVEASKEVEANQKIATKFGMSWSEVRESVTLIKSQINDKNAYSELYCYVSYNGQNVGEVYWTRNDLNLKHSHRWAENSEMIIDINFEKKL</sequence>
<proteinExistence type="predicted"/>